<sequence length="40" mass="4705">VCKWNTKLYVGEPSFTGASEWCYRYSQTQRRCKVAVTQTE</sequence>
<gene>
    <name evidence="1" type="ORF">CORC01_05384</name>
</gene>
<evidence type="ECO:0000313" key="2">
    <source>
        <dbReference type="Proteomes" id="UP000176998"/>
    </source>
</evidence>
<accession>A0A1G4BDA2</accession>
<reference evidence="1 2" key="1">
    <citation type="submission" date="2016-09" db="EMBL/GenBank/DDBJ databases">
        <authorList>
            <person name="Capua I."/>
            <person name="De Benedictis P."/>
            <person name="Joannis T."/>
            <person name="Lombin L.H."/>
            <person name="Cattoli G."/>
        </authorList>
    </citation>
    <scope>NUCLEOTIDE SEQUENCE [LARGE SCALE GENOMIC DNA]</scope>
    <source>
        <strain evidence="1 2">IMI 309357</strain>
    </source>
</reference>
<dbReference type="Proteomes" id="UP000176998">
    <property type="component" value="Unassembled WGS sequence"/>
</dbReference>
<dbReference type="AlphaFoldDB" id="A0A1G4BDA2"/>
<proteinExistence type="predicted"/>
<protein>
    <submittedName>
        <fullName evidence="1">Uncharacterized protein</fullName>
    </submittedName>
</protein>
<dbReference type="RefSeq" id="XP_022476492.1">
    <property type="nucleotide sequence ID" value="XM_022617027.1"/>
</dbReference>
<keyword evidence="2" id="KW-1185">Reference proteome</keyword>
<evidence type="ECO:0000313" key="1">
    <source>
        <dbReference type="EMBL" id="OHE99343.1"/>
    </source>
</evidence>
<dbReference type="GeneID" id="34558537"/>
<dbReference type="EMBL" id="MJBS01000037">
    <property type="protein sequence ID" value="OHE99343.1"/>
    <property type="molecule type" value="Genomic_DNA"/>
</dbReference>
<organism evidence="1 2">
    <name type="scientific">Colletotrichum orchidophilum</name>
    <dbReference type="NCBI Taxonomy" id="1209926"/>
    <lineage>
        <taxon>Eukaryota</taxon>
        <taxon>Fungi</taxon>
        <taxon>Dikarya</taxon>
        <taxon>Ascomycota</taxon>
        <taxon>Pezizomycotina</taxon>
        <taxon>Sordariomycetes</taxon>
        <taxon>Hypocreomycetidae</taxon>
        <taxon>Glomerellales</taxon>
        <taxon>Glomerellaceae</taxon>
        <taxon>Colletotrichum</taxon>
    </lineage>
</organism>
<name>A0A1G4BDA2_9PEZI</name>
<comment type="caution">
    <text evidence="1">The sequence shown here is derived from an EMBL/GenBank/DDBJ whole genome shotgun (WGS) entry which is preliminary data.</text>
</comment>
<feature type="non-terminal residue" evidence="1">
    <location>
        <position position="1"/>
    </location>
</feature>